<organism evidence="5 6">
    <name type="scientific">Cladophialophora chaetospira</name>
    <dbReference type="NCBI Taxonomy" id="386627"/>
    <lineage>
        <taxon>Eukaryota</taxon>
        <taxon>Fungi</taxon>
        <taxon>Dikarya</taxon>
        <taxon>Ascomycota</taxon>
        <taxon>Pezizomycotina</taxon>
        <taxon>Eurotiomycetes</taxon>
        <taxon>Chaetothyriomycetidae</taxon>
        <taxon>Chaetothyriales</taxon>
        <taxon>Herpotrichiellaceae</taxon>
        <taxon>Cladophialophora</taxon>
    </lineage>
</organism>
<feature type="domain" description="Xylanolytic transcriptional activator regulatory" evidence="4">
    <location>
        <begin position="261"/>
        <end position="355"/>
    </location>
</feature>
<dbReference type="InterPro" id="IPR050613">
    <property type="entry name" value="Sec_Metabolite_Reg"/>
</dbReference>
<dbReference type="PANTHER" id="PTHR31001:SF40">
    <property type="entry name" value="ZN(II)2CYS6 TRANSCRIPTION FACTOR (EUROFUNG)"/>
    <property type="match status" value="1"/>
</dbReference>
<feature type="compositionally biased region" description="Polar residues" evidence="3">
    <location>
        <begin position="16"/>
        <end position="25"/>
    </location>
</feature>
<evidence type="ECO:0000256" key="2">
    <source>
        <dbReference type="ARBA" id="ARBA00023242"/>
    </source>
</evidence>
<evidence type="ECO:0000313" key="5">
    <source>
        <dbReference type="EMBL" id="KAJ9604727.1"/>
    </source>
</evidence>
<gene>
    <name evidence="5" type="ORF">H2200_010841</name>
</gene>
<dbReference type="EMBL" id="JAPDRK010000018">
    <property type="protein sequence ID" value="KAJ9604727.1"/>
    <property type="molecule type" value="Genomic_DNA"/>
</dbReference>
<dbReference type="InterPro" id="IPR007219">
    <property type="entry name" value="XnlR_reg_dom"/>
</dbReference>
<evidence type="ECO:0000313" key="6">
    <source>
        <dbReference type="Proteomes" id="UP001172673"/>
    </source>
</evidence>
<comment type="caution">
    <text evidence="5">The sequence shown here is derived from an EMBL/GenBank/DDBJ whole genome shotgun (WGS) entry which is preliminary data.</text>
</comment>
<dbReference type="CDD" id="cd12148">
    <property type="entry name" value="fungal_TF_MHR"/>
    <property type="match status" value="1"/>
</dbReference>
<dbReference type="AlphaFoldDB" id="A0AA38X109"/>
<comment type="subcellular location">
    <subcellularLocation>
        <location evidence="1">Nucleus</location>
    </subcellularLocation>
</comment>
<name>A0AA38X109_9EURO</name>
<accession>A0AA38X109</accession>
<dbReference type="GO" id="GO:0006351">
    <property type="term" value="P:DNA-templated transcription"/>
    <property type="evidence" value="ECO:0007669"/>
    <property type="project" value="InterPro"/>
</dbReference>
<dbReference type="PANTHER" id="PTHR31001">
    <property type="entry name" value="UNCHARACTERIZED TRANSCRIPTIONAL REGULATORY PROTEIN"/>
    <property type="match status" value="1"/>
</dbReference>
<proteinExistence type="predicted"/>
<dbReference type="GO" id="GO:0005634">
    <property type="term" value="C:nucleus"/>
    <property type="evidence" value="ECO:0007669"/>
    <property type="project" value="UniProtKB-SubCell"/>
</dbReference>
<dbReference type="SMART" id="SM00906">
    <property type="entry name" value="Fungal_trans"/>
    <property type="match status" value="1"/>
</dbReference>
<evidence type="ECO:0000256" key="1">
    <source>
        <dbReference type="ARBA" id="ARBA00004123"/>
    </source>
</evidence>
<dbReference type="Proteomes" id="UP001172673">
    <property type="component" value="Unassembled WGS sequence"/>
</dbReference>
<dbReference type="GO" id="GO:0003677">
    <property type="term" value="F:DNA binding"/>
    <property type="evidence" value="ECO:0007669"/>
    <property type="project" value="InterPro"/>
</dbReference>
<sequence length="643" mass="72442">MRGMPTQKNRGRRTMESMSSPSITTPTELRAVLSPETTRNPIRSDSADEDVGFLGTTAFNAVFTENQEHIPSGVAGADVSGISQIHHRITASRKSIQRWCPKDAIFVLEILRDLPHLEKIADRWSYFDRRCSIFGPWLQGCQDSIRRDLFDKFDLTRDDVTEKVCELLHANTEAPLKMPKDIRFCDFISHYTGSKLCWEAVGVFLTVCGFSLMCLDCEDKVLDFVGHSEQDKQSLLLRLLEASDACVLFCNETVHDTDLSFWLMIENCTYASQVLGDAHYSVWRRVGDVSTAVFARGLHAGAEASGLPLWLKEARRKGVAVAYALDKILCAFVGRPPRISKRYCNIELPLDLEFDELALEGSELAAVCAKLDANGWNTQKDPTNGWGSASLRLFVQESIIREDVLEVCLGPSQDNLREKAEDIINRCKSLYDRSPRKYSQDVWLAHSAETSFRVAREYLANTYNEFMIRRLLVRRHQDDPTELVLLAHKILATVIEMRNSRGAASSSVCLAWVIVLNGLPAAAVLALELLQLNVRVASHARIKQDLCVFISMLKWVHVPGEGNYSLADKGRKTLQHIMDKVLATEAPQPEQQEQRRVEAVAGSQEPMSLMDDLGVYDFSWLDASHFDQDFWDSLNSMEMQSVA</sequence>
<protein>
    <recommendedName>
        <fullName evidence="4">Xylanolytic transcriptional activator regulatory domain-containing protein</fullName>
    </recommendedName>
</protein>
<keyword evidence="6" id="KW-1185">Reference proteome</keyword>
<reference evidence="5" key="1">
    <citation type="submission" date="2022-10" db="EMBL/GenBank/DDBJ databases">
        <title>Culturing micro-colonial fungi from biological soil crusts in the Mojave desert and describing Neophaeococcomyces mojavensis, and introducing the new genera and species Taxawa tesnikishii.</title>
        <authorList>
            <person name="Kurbessoian T."/>
            <person name="Stajich J.E."/>
        </authorList>
    </citation>
    <scope>NUCLEOTIDE SEQUENCE</scope>
    <source>
        <strain evidence="5">TK_41</strain>
    </source>
</reference>
<evidence type="ECO:0000256" key="3">
    <source>
        <dbReference type="SAM" id="MobiDB-lite"/>
    </source>
</evidence>
<dbReference type="GO" id="GO:0008270">
    <property type="term" value="F:zinc ion binding"/>
    <property type="evidence" value="ECO:0007669"/>
    <property type="project" value="InterPro"/>
</dbReference>
<keyword evidence="2" id="KW-0539">Nucleus</keyword>
<evidence type="ECO:0000259" key="4">
    <source>
        <dbReference type="SMART" id="SM00906"/>
    </source>
</evidence>
<feature type="region of interest" description="Disordered" evidence="3">
    <location>
        <begin position="1"/>
        <end position="25"/>
    </location>
</feature>